<dbReference type="PROSITE" id="PS51257">
    <property type="entry name" value="PROKAR_LIPOPROTEIN"/>
    <property type="match status" value="1"/>
</dbReference>
<feature type="signal peptide" evidence="1">
    <location>
        <begin position="1"/>
        <end position="24"/>
    </location>
</feature>
<dbReference type="PANTHER" id="PTHR43649:SF12">
    <property type="entry name" value="DIACETYLCHITOBIOSE BINDING PROTEIN DASA"/>
    <property type="match status" value="1"/>
</dbReference>
<sequence>MRGKLYNRMAMVLLCMAIVLSACSSEKPADTAKKESTDTNLSAEGVLPISKEKVTVTITVPSSPYVLSWEYGKNELTTWLEDQTNVHIKWNFYPAADAKTKLNLELSSGGDLGDLIMGNFSLDNSSLATYGSQGIIRKMEDLIDKHGSNIKKMYTEYPNIKQATSAPDGHIYGLAQAGICYNCDRAMRFWVNKSFLKSLNMSVPTTTDELYQYLKAAKEKDPNGNGKKDEIGIVGSKTSWFAKADQFIMNAFTYQDANGLYVKDDKVIAAYTTPAWRDGIRYLNKLSKEGLIDQTSFTNDEAQLKQIVELNNGNNVAAVPSGGPHAFAANDATRLNYEIVPPLKGPGGFQTSYFNEFGVVGSYQFAIPANGKNADVVMKLVDFMYSKEAYLRSRYGVEGVNWEVPKGTLAANGEPAKFKLVGKDLWGEPQNAHWSGANSTWPPFGSDSREVLPDGKFDLEKVLYNAAKLYDKTAGKVSVPKFFFEPKTATRFNELKTEISKKLEADIADFIVGNRDIEKDWDKFQAELKNMGNDEYISIMQKEYDAKWKGSKK</sequence>
<gene>
    <name evidence="2" type="ORF">OB236_34740</name>
</gene>
<keyword evidence="3" id="KW-1185">Reference proteome</keyword>
<dbReference type="EMBL" id="JAOQIO010000116">
    <property type="protein sequence ID" value="MCU6797299.1"/>
    <property type="molecule type" value="Genomic_DNA"/>
</dbReference>
<evidence type="ECO:0000256" key="1">
    <source>
        <dbReference type="SAM" id="SignalP"/>
    </source>
</evidence>
<dbReference type="PANTHER" id="PTHR43649">
    <property type="entry name" value="ARABINOSE-BINDING PROTEIN-RELATED"/>
    <property type="match status" value="1"/>
</dbReference>
<feature type="chain" id="PRO_5045721068" evidence="1">
    <location>
        <begin position="25"/>
        <end position="553"/>
    </location>
</feature>
<accession>A0ABT2URK2</accession>
<dbReference type="InterPro" id="IPR050490">
    <property type="entry name" value="Bact_solute-bd_prot1"/>
</dbReference>
<evidence type="ECO:0000313" key="2">
    <source>
        <dbReference type="EMBL" id="MCU6797299.1"/>
    </source>
</evidence>
<comment type="caution">
    <text evidence="2">The sequence shown here is derived from an EMBL/GenBank/DDBJ whole genome shotgun (WGS) entry which is preliminary data.</text>
</comment>
<dbReference type="InterPro" id="IPR006059">
    <property type="entry name" value="SBP"/>
</dbReference>
<dbReference type="SUPFAM" id="SSF53850">
    <property type="entry name" value="Periplasmic binding protein-like II"/>
    <property type="match status" value="1"/>
</dbReference>
<dbReference type="Proteomes" id="UP001652445">
    <property type="component" value="Unassembled WGS sequence"/>
</dbReference>
<name>A0ABT2URK2_9BACL</name>
<dbReference type="Gene3D" id="3.40.190.10">
    <property type="entry name" value="Periplasmic binding protein-like II"/>
    <property type="match status" value="2"/>
</dbReference>
<evidence type="ECO:0000313" key="3">
    <source>
        <dbReference type="Proteomes" id="UP001652445"/>
    </source>
</evidence>
<proteinExistence type="predicted"/>
<organism evidence="2 3">
    <name type="scientific">Paenibacillus baimaensis</name>
    <dbReference type="NCBI Taxonomy" id="2982185"/>
    <lineage>
        <taxon>Bacteria</taxon>
        <taxon>Bacillati</taxon>
        <taxon>Bacillota</taxon>
        <taxon>Bacilli</taxon>
        <taxon>Bacillales</taxon>
        <taxon>Paenibacillaceae</taxon>
        <taxon>Paenibacillus</taxon>
    </lineage>
</organism>
<keyword evidence="1" id="KW-0732">Signal</keyword>
<dbReference type="Pfam" id="PF01547">
    <property type="entry name" value="SBP_bac_1"/>
    <property type="match status" value="1"/>
</dbReference>
<dbReference type="RefSeq" id="WP_262688108.1">
    <property type="nucleotide sequence ID" value="NZ_JAOQIO010000116.1"/>
</dbReference>
<reference evidence="2 3" key="1">
    <citation type="submission" date="2022-09" db="EMBL/GenBank/DDBJ databases">
        <authorList>
            <person name="Han X.L."/>
            <person name="Wang Q."/>
            <person name="Lu T."/>
        </authorList>
    </citation>
    <scope>NUCLEOTIDE SEQUENCE [LARGE SCALE GENOMIC DNA]</scope>
    <source>
        <strain evidence="2 3">WQ 127069</strain>
    </source>
</reference>
<protein>
    <submittedName>
        <fullName evidence="2">Extracellular solute-binding protein</fullName>
    </submittedName>
</protein>